<reference evidence="1 2" key="1">
    <citation type="journal article" date="2018" name="Biotechnol. Adv.">
        <title>Improved genomic resources and new bioinformatic workflow for the carcinogenic parasite Clonorchis sinensis: Biotechnological implications.</title>
        <authorList>
            <person name="Wang D."/>
            <person name="Korhonen P.K."/>
            <person name="Gasser R.B."/>
            <person name="Young N.D."/>
        </authorList>
    </citation>
    <scope>NUCLEOTIDE SEQUENCE [LARGE SCALE GENOMIC DNA]</scope>
    <source>
        <strain evidence="1">Cs-k2</strain>
    </source>
</reference>
<keyword evidence="2" id="KW-1185">Reference proteome</keyword>
<proteinExistence type="predicted"/>
<dbReference type="Proteomes" id="UP000286415">
    <property type="component" value="Unassembled WGS sequence"/>
</dbReference>
<name>A0A8T1N062_CLOSI</name>
<dbReference type="AlphaFoldDB" id="A0A8T1N062"/>
<comment type="caution">
    <text evidence="1">The sequence shown here is derived from an EMBL/GenBank/DDBJ whole genome shotgun (WGS) entry which is preliminary data.</text>
</comment>
<reference evidence="1 2" key="2">
    <citation type="journal article" date="2021" name="Genomics">
        <title>High-quality reference genome for Clonorchis sinensis.</title>
        <authorList>
            <person name="Young N.D."/>
            <person name="Stroehlein A.J."/>
            <person name="Kinkar L."/>
            <person name="Wang T."/>
            <person name="Sohn W.M."/>
            <person name="Chang B.C.H."/>
            <person name="Kaur P."/>
            <person name="Weisz D."/>
            <person name="Dudchenko O."/>
            <person name="Aiden E.L."/>
            <person name="Korhonen P.K."/>
            <person name="Gasser R.B."/>
        </authorList>
    </citation>
    <scope>NUCLEOTIDE SEQUENCE [LARGE SCALE GENOMIC DNA]</scope>
    <source>
        <strain evidence="1">Cs-k2</strain>
    </source>
</reference>
<evidence type="ECO:0000313" key="2">
    <source>
        <dbReference type="Proteomes" id="UP000286415"/>
    </source>
</evidence>
<gene>
    <name evidence="1" type="ORF">CSKR_203684</name>
</gene>
<evidence type="ECO:0000313" key="1">
    <source>
        <dbReference type="EMBL" id="KAG5454669.1"/>
    </source>
</evidence>
<organism evidence="1 2">
    <name type="scientific">Clonorchis sinensis</name>
    <name type="common">Chinese liver fluke</name>
    <dbReference type="NCBI Taxonomy" id="79923"/>
    <lineage>
        <taxon>Eukaryota</taxon>
        <taxon>Metazoa</taxon>
        <taxon>Spiralia</taxon>
        <taxon>Lophotrochozoa</taxon>
        <taxon>Platyhelminthes</taxon>
        <taxon>Trematoda</taxon>
        <taxon>Digenea</taxon>
        <taxon>Opisthorchiida</taxon>
        <taxon>Opisthorchiata</taxon>
        <taxon>Opisthorchiidae</taxon>
        <taxon>Clonorchis</taxon>
    </lineage>
</organism>
<dbReference type="EMBL" id="NIRI02000005">
    <property type="protein sequence ID" value="KAG5454669.1"/>
    <property type="molecule type" value="Genomic_DNA"/>
</dbReference>
<protein>
    <submittedName>
        <fullName evidence="1">Uncharacterized protein</fullName>
    </submittedName>
</protein>
<sequence length="78" mass="8460">MDTGYYYFCSHKPQEKVCRVVPPQFSAIPVPDPGLVGFSGAQRSSLLQPNACITTNSMNRCGDCGLHVTPRPSTDSVQ</sequence>
<accession>A0A8T1N062</accession>